<dbReference type="SMART" id="SM00465">
    <property type="entry name" value="GIYc"/>
    <property type="match status" value="1"/>
</dbReference>
<evidence type="ECO:0000259" key="2">
    <source>
        <dbReference type="PROSITE" id="PS50164"/>
    </source>
</evidence>
<sequence length="109" mass="12481">MSNWSEFKTYTDLSLIFILNSIVGVYLITSGGKVIYVGKADYSLKNRLSDHLKFSTESNKVLVNYLMAGGCRFSLLEVPQKIDRDRIEKELIQLYSPVCNKQNNPFPVR</sequence>
<keyword evidence="1" id="KW-0812">Transmembrane</keyword>
<proteinExistence type="predicted"/>
<dbReference type="InterPro" id="IPR000305">
    <property type="entry name" value="GIY-YIG_endonuc"/>
</dbReference>
<organism evidence="3 4">
    <name type="scientific">Candidatus Shapirobacteria bacterium GW2011_GWE1_38_10</name>
    <dbReference type="NCBI Taxonomy" id="1618488"/>
    <lineage>
        <taxon>Bacteria</taxon>
        <taxon>Candidatus Shapironibacteriota</taxon>
    </lineage>
</organism>
<protein>
    <recommendedName>
        <fullName evidence="2">GIY-YIG domain-containing protein</fullName>
    </recommendedName>
</protein>
<dbReference type="Proteomes" id="UP000034231">
    <property type="component" value="Unassembled WGS sequence"/>
</dbReference>
<reference evidence="3 4" key="1">
    <citation type="journal article" date="2015" name="Nature">
        <title>rRNA introns, odd ribosomes, and small enigmatic genomes across a large radiation of phyla.</title>
        <authorList>
            <person name="Brown C.T."/>
            <person name="Hug L.A."/>
            <person name="Thomas B.C."/>
            <person name="Sharon I."/>
            <person name="Castelle C.J."/>
            <person name="Singh A."/>
            <person name="Wilkins M.J."/>
            <person name="Williams K.H."/>
            <person name="Banfield J.F."/>
        </authorList>
    </citation>
    <scope>NUCLEOTIDE SEQUENCE [LARGE SCALE GENOMIC DNA]</scope>
</reference>
<keyword evidence="1" id="KW-0472">Membrane</keyword>
<dbReference type="SUPFAM" id="SSF82771">
    <property type="entry name" value="GIY-YIG endonuclease"/>
    <property type="match status" value="1"/>
</dbReference>
<feature type="transmembrane region" description="Helical" evidence="1">
    <location>
        <begin position="15"/>
        <end position="37"/>
    </location>
</feature>
<dbReference type="InterPro" id="IPR035901">
    <property type="entry name" value="GIY-YIG_endonuc_sf"/>
</dbReference>
<dbReference type="Pfam" id="PF01541">
    <property type="entry name" value="GIY-YIG"/>
    <property type="match status" value="1"/>
</dbReference>
<comment type="caution">
    <text evidence="3">The sequence shown here is derived from an EMBL/GenBank/DDBJ whole genome shotgun (WGS) entry which is preliminary data.</text>
</comment>
<dbReference type="PROSITE" id="PS50164">
    <property type="entry name" value="GIY_YIG"/>
    <property type="match status" value="1"/>
</dbReference>
<evidence type="ECO:0000313" key="3">
    <source>
        <dbReference type="EMBL" id="KKQ50850.1"/>
    </source>
</evidence>
<gene>
    <name evidence="3" type="ORF">US68_C0001G0049</name>
</gene>
<evidence type="ECO:0000313" key="4">
    <source>
        <dbReference type="Proteomes" id="UP000034231"/>
    </source>
</evidence>
<accession>A0A0G0IIL1</accession>
<feature type="domain" description="GIY-YIG" evidence="2">
    <location>
        <begin position="21"/>
        <end position="101"/>
    </location>
</feature>
<dbReference type="AlphaFoldDB" id="A0A0G0IIL1"/>
<name>A0A0G0IIL1_9BACT</name>
<evidence type="ECO:0000256" key="1">
    <source>
        <dbReference type="SAM" id="Phobius"/>
    </source>
</evidence>
<keyword evidence="1" id="KW-1133">Transmembrane helix</keyword>
<dbReference type="Gene3D" id="3.40.1440.10">
    <property type="entry name" value="GIY-YIG endonuclease"/>
    <property type="match status" value="1"/>
</dbReference>
<dbReference type="EMBL" id="LBTX01000001">
    <property type="protein sequence ID" value="KKQ50850.1"/>
    <property type="molecule type" value="Genomic_DNA"/>
</dbReference>